<dbReference type="InterPro" id="IPR052895">
    <property type="entry name" value="HetReg/Transcr_Mod"/>
</dbReference>
<protein>
    <submittedName>
        <fullName evidence="3">HET-domain-containing protein</fullName>
    </submittedName>
</protein>
<evidence type="ECO:0000259" key="2">
    <source>
        <dbReference type="Pfam" id="PF06985"/>
    </source>
</evidence>
<evidence type="ECO:0000256" key="1">
    <source>
        <dbReference type="SAM" id="MobiDB-lite"/>
    </source>
</evidence>
<name>A0A8E2EU24_9PEZI</name>
<keyword evidence="4" id="KW-1185">Reference proteome</keyword>
<feature type="domain" description="Heterokaryon incompatibility" evidence="2">
    <location>
        <begin position="53"/>
        <end position="198"/>
    </location>
</feature>
<proteinExistence type="predicted"/>
<evidence type="ECO:0000313" key="4">
    <source>
        <dbReference type="Proteomes" id="UP000250140"/>
    </source>
</evidence>
<dbReference type="AlphaFoldDB" id="A0A8E2EU24"/>
<dbReference type="Pfam" id="PF06985">
    <property type="entry name" value="HET"/>
    <property type="match status" value="1"/>
</dbReference>
<organism evidence="3 4">
    <name type="scientific">Glonium stellatum</name>
    <dbReference type="NCBI Taxonomy" id="574774"/>
    <lineage>
        <taxon>Eukaryota</taxon>
        <taxon>Fungi</taxon>
        <taxon>Dikarya</taxon>
        <taxon>Ascomycota</taxon>
        <taxon>Pezizomycotina</taxon>
        <taxon>Dothideomycetes</taxon>
        <taxon>Pleosporomycetidae</taxon>
        <taxon>Gloniales</taxon>
        <taxon>Gloniaceae</taxon>
        <taxon>Glonium</taxon>
    </lineage>
</organism>
<sequence>EIRLLELQAGDYDAELRGSLYTFRFPEDDEPRYGHEVLLTRDGGLNVPNAPKYEALSYTWGEDTRHPHFLKILDDKKDFLMDIMPNLDGALRMLRKDISPSQSRMLWVDAICINQSDVSEKSLQIKKMAMIYNRAHSVSVWLGGEDKDSSRAIEFIERLLKLDDFDPLTRDPGSPAEWAALMNLMQRPWFNRRWIVQEISLARRATLVCGPRSVSWQDFSAAVALFISRYQDLRQLFQSSKEFQHHPNFLGEVDALGAKALVDITNNLFRKSDEGVVLERLLSLEALISTMTTFEASSPHDTIYAVLWLAHDAEPDSKDSAAMSQDALVRTPLHSPKIYSSPSPDGGTTSFRFGSELTQSPGAMTTSPGKGASDLSPAPQTQFEETRLRPPRPVPTRSFSGRSAKDLSLQIAENQFWDDPEPIIVDYTKPVYEVYRQFLKFAIARSKSLDIVCHPWAPEPPKDEPRLPSWISQLSGGPFDKKPFQNSYGRVLADPLVGSPGHGPRKYNASGKTKIYPNKKFIRERTLIVTGFVLDAIAVMKSPADEGIIPSTWLDLVGWAGPPDPVPDRFWRTLVADRGPGGQKYPPAYFPLACKWVFEQRSRRGNVNTNEILTFGRCPSIITEFLQRVQSVVWGRRLILSEGRRGSKQLLALVPVEAEEGDLICILYGCSVPVVLRRSRKRNVRKALSKDTSRRKHPNLTISLDSDEQYAFVGECYVHNMMAGEGFKHQREHGNRLK</sequence>
<feature type="non-terminal residue" evidence="3">
    <location>
        <position position="1"/>
    </location>
</feature>
<feature type="non-terminal residue" evidence="3">
    <location>
        <position position="738"/>
    </location>
</feature>
<evidence type="ECO:0000313" key="3">
    <source>
        <dbReference type="EMBL" id="OCL04902.1"/>
    </source>
</evidence>
<feature type="region of interest" description="Disordered" evidence="1">
    <location>
        <begin position="333"/>
        <end position="402"/>
    </location>
</feature>
<dbReference type="OrthoDB" id="3477286at2759"/>
<dbReference type="EMBL" id="KV750414">
    <property type="protein sequence ID" value="OCL04902.1"/>
    <property type="molecule type" value="Genomic_DNA"/>
</dbReference>
<dbReference type="Proteomes" id="UP000250140">
    <property type="component" value="Unassembled WGS sequence"/>
</dbReference>
<dbReference type="InterPro" id="IPR010730">
    <property type="entry name" value="HET"/>
</dbReference>
<gene>
    <name evidence="3" type="ORF">AOQ84DRAFT_274900</name>
</gene>
<feature type="compositionally biased region" description="Polar residues" evidence="1">
    <location>
        <begin position="338"/>
        <end position="368"/>
    </location>
</feature>
<accession>A0A8E2EU24</accession>
<dbReference type="PANTHER" id="PTHR24148:SF64">
    <property type="entry name" value="HETEROKARYON INCOMPATIBILITY DOMAIN-CONTAINING PROTEIN"/>
    <property type="match status" value="1"/>
</dbReference>
<dbReference type="PANTHER" id="PTHR24148">
    <property type="entry name" value="ANKYRIN REPEAT DOMAIN-CONTAINING PROTEIN 39 HOMOLOG-RELATED"/>
    <property type="match status" value="1"/>
</dbReference>
<reference evidence="3 4" key="1">
    <citation type="journal article" date="2016" name="Nat. Commun.">
        <title>Ectomycorrhizal ecology is imprinted in the genome of the dominant symbiotic fungus Cenococcum geophilum.</title>
        <authorList>
            <consortium name="DOE Joint Genome Institute"/>
            <person name="Peter M."/>
            <person name="Kohler A."/>
            <person name="Ohm R.A."/>
            <person name="Kuo A."/>
            <person name="Krutzmann J."/>
            <person name="Morin E."/>
            <person name="Arend M."/>
            <person name="Barry K.W."/>
            <person name="Binder M."/>
            <person name="Choi C."/>
            <person name="Clum A."/>
            <person name="Copeland A."/>
            <person name="Grisel N."/>
            <person name="Haridas S."/>
            <person name="Kipfer T."/>
            <person name="LaButti K."/>
            <person name="Lindquist E."/>
            <person name="Lipzen A."/>
            <person name="Maire R."/>
            <person name="Meier B."/>
            <person name="Mihaltcheva S."/>
            <person name="Molinier V."/>
            <person name="Murat C."/>
            <person name="Poggeler S."/>
            <person name="Quandt C.A."/>
            <person name="Sperisen C."/>
            <person name="Tritt A."/>
            <person name="Tisserant E."/>
            <person name="Crous P.W."/>
            <person name="Henrissat B."/>
            <person name="Nehls U."/>
            <person name="Egli S."/>
            <person name="Spatafora J.W."/>
            <person name="Grigoriev I.V."/>
            <person name="Martin F.M."/>
        </authorList>
    </citation>
    <scope>NUCLEOTIDE SEQUENCE [LARGE SCALE GENOMIC DNA]</scope>
    <source>
        <strain evidence="3 4">CBS 207.34</strain>
    </source>
</reference>